<dbReference type="InterPro" id="IPR004960">
    <property type="entry name" value="LipA_acyltrans"/>
</dbReference>
<evidence type="ECO:0000313" key="8">
    <source>
        <dbReference type="Proteomes" id="UP000077628"/>
    </source>
</evidence>
<dbReference type="GO" id="GO:0009247">
    <property type="term" value="P:glycolipid biosynthetic process"/>
    <property type="evidence" value="ECO:0007669"/>
    <property type="project" value="UniProtKB-ARBA"/>
</dbReference>
<dbReference type="EMBL" id="LUUK01000145">
    <property type="protein sequence ID" value="OAI20158.1"/>
    <property type="molecule type" value="Genomic_DNA"/>
</dbReference>
<evidence type="ECO:0000256" key="5">
    <source>
        <dbReference type="ARBA" id="ARBA00023136"/>
    </source>
</evidence>
<evidence type="ECO:0000256" key="3">
    <source>
        <dbReference type="ARBA" id="ARBA00022519"/>
    </source>
</evidence>
<dbReference type="STRING" id="702114.A1355_03105"/>
<keyword evidence="8" id="KW-1185">Reference proteome</keyword>
<proteinExistence type="predicted"/>
<accession>A0A177NQ08</accession>
<dbReference type="GO" id="GO:0016746">
    <property type="term" value="F:acyltransferase activity"/>
    <property type="evidence" value="ECO:0007669"/>
    <property type="project" value="UniProtKB-KW"/>
</dbReference>
<sequence>MKAAGHWAQIGESTCVWGMRLLFGVFRYGGRPLLQAFLYPVVSYYWLSHPNARQASREFWRRLAIFNGERPEHLSWRSWRHFIAFANAIIDKMAAWADALPADAVEFQGRERLLADLGRGRGALLLACHLGNPEVCRVMARRDPNVKINVLVHTKHAERFNRLLARYNPASALNLLQVTEIDAGVAMRLAEKIEQGELVVIAADRTPVGGGRIAWADFLGAPAPLPQGPFVLAGLLQCPVYGLFCINQAGRHRIIFEPFSDGLTWTRANRDAVIHAAVRRYAERLQHHCLAAPRQWFNFYDFWRVQKC</sequence>
<keyword evidence="6" id="KW-0012">Acyltransferase</keyword>
<dbReference type="InterPro" id="IPR014548">
    <property type="entry name" value="Ac_Trasf"/>
</dbReference>
<dbReference type="PANTHER" id="PTHR30606">
    <property type="entry name" value="LIPID A BIOSYNTHESIS LAUROYL ACYLTRANSFERASE"/>
    <property type="match status" value="1"/>
</dbReference>
<reference evidence="8" key="1">
    <citation type="submission" date="2016-03" db="EMBL/GenBank/DDBJ databases">
        <authorList>
            <person name="Heylen K."/>
            <person name="De Vos P."/>
            <person name="Vekeman B."/>
        </authorList>
    </citation>
    <scope>NUCLEOTIDE SEQUENCE [LARGE SCALE GENOMIC DNA]</scope>
    <source>
        <strain evidence="8">R-45383</strain>
    </source>
</reference>
<evidence type="ECO:0000256" key="4">
    <source>
        <dbReference type="ARBA" id="ARBA00022679"/>
    </source>
</evidence>
<dbReference type="CDD" id="cd07984">
    <property type="entry name" value="LPLAT_LABLAT-like"/>
    <property type="match status" value="1"/>
</dbReference>
<dbReference type="Proteomes" id="UP000077628">
    <property type="component" value="Unassembled WGS sequence"/>
</dbReference>
<evidence type="ECO:0000313" key="7">
    <source>
        <dbReference type="EMBL" id="OAI20158.1"/>
    </source>
</evidence>
<dbReference type="RefSeq" id="WP_064027472.1">
    <property type="nucleotide sequence ID" value="NZ_LUUK01000145.1"/>
</dbReference>
<keyword evidence="5" id="KW-0472">Membrane</keyword>
<name>A0A177NQ08_9GAMM</name>
<evidence type="ECO:0000256" key="1">
    <source>
        <dbReference type="ARBA" id="ARBA00004533"/>
    </source>
</evidence>
<gene>
    <name evidence="7" type="ORF">A1355_03105</name>
</gene>
<keyword evidence="3" id="KW-0997">Cell inner membrane</keyword>
<dbReference type="GO" id="GO:0005886">
    <property type="term" value="C:plasma membrane"/>
    <property type="evidence" value="ECO:0007669"/>
    <property type="project" value="UniProtKB-SubCell"/>
</dbReference>
<dbReference type="PIRSF" id="PIRSF028561">
    <property type="entry name" value="Ac_Trasf"/>
    <property type="match status" value="1"/>
</dbReference>
<comment type="subcellular location">
    <subcellularLocation>
        <location evidence="1">Cell inner membrane</location>
    </subcellularLocation>
</comment>
<protein>
    <recommendedName>
        <fullName evidence="9">Glycosyl transferase</fullName>
    </recommendedName>
</protein>
<dbReference type="Pfam" id="PF03279">
    <property type="entry name" value="Lip_A_acyltrans"/>
    <property type="match status" value="1"/>
</dbReference>
<organism evidence="7 8">
    <name type="scientific">Methylomonas koyamae</name>
    <dbReference type="NCBI Taxonomy" id="702114"/>
    <lineage>
        <taxon>Bacteria</taxon>
        <taxon>Pseudomonadati</taxon>
        <taxon>Pseudomonadota</taxon>
        <taxon>Gammaproteobacteria</taxon>
        <taxon>Methylococcales</taxon>
        <taxon>Methylococcaceae</taxon>
        <taxon>Methylomonas</taxon>
    </lineage>
</organism>
<evidence type="ECO:0000256" key="2">
    <source>
        <dbReference type="ARBA" id="ARBA00022475"/>
    </source>
</evidence>
<evidence type="ECO:0000256" key="6">
    <source>
        <dbReference type="ARBA" id="ARBA00023315"/>
    </source>
</evidence>
<dbReference type="AlphaFoldDB" id="A0A177NQ08"/>
<comment type="caution">
    <text evidence="7">The sequence shown here is derived from an EMBL/GenBank/DDBJ whole genome shotgun (WGS) entry which is preliminary data.</text>
</comment>
<dbReference type="OrthoDB" id="9808633at2"/>
<evidence type="ECO:0008006" key="9">
    <source>
        <dbReference type="Google" id="ProtNLM"/>
    </source>
</evidence>
<dbReference type="PANTHER" id="PTHR30606:SF9">
    <property type="entry name" value="LIPID A BIOSYNTHESIS LAUROYLTRANSFERASE"/>
    <property type="match status" value="1"/>
</dbReference>
<keyword evidence="2" id="KW-1003">Cell membrane</keyword>
<keyword evidence="4" id="KW-0808">Transferase</keyword>